<keyword evidence="2" id="KW-1185">Reference proteome</keyword>
<proteinExistence type="predicted"/>
<sequence>MDEIKTADFEVEITDLDFESDIEIPEYMYMRYVNISWSAIGKDEKGEFKLFQIYNGHWYFDAYPYDQDEDRTLCATILRALLKSKLSNRIYNRLNIKNSFENIFNSLRLADDDFYDSFD</sequence>
<accession>A0A1T4UZI7</accession>
<dbReference type="Proteomes" id="UP000242432">
    <property type="component" value="Unassembled WGS sequence"/>
</dbReference>
<organism evidence="1 2">
    <name type="scientific">Succinivibrio dextrinosolvens DSM 3072</name>
    <dbReference type="NCBI Taxonomy" id="1123324"/>
    <lineage>
        <taxon>Bacteria</taxon>
        <taxon>Pseudomonadati</taxon>
        <taxon>Pseudomonadota</taxon>
        <taxon>Gammaproteobacteria</taxon>
        <taxon>Aeromonadales</taxon>
        <taxon>Succinivibrionaceae</taxon>
        <taxon>Succinivibrio</taxon>
    </lineage>
</organism>
<gene>
    <name evidence="1" type="ORF">SAMN02745213_00321</name>
</gene>
<dbReference type="EMBL" id="FUXX01000003">
    <property type="protein sequence ID" value="SKA58028.1"/>
    <property type="molecule type" value="Genomic_DNA"/>
</dbReference>
<protein>
    <submittedName>
        <fullName evidence="1">Uncharacterized protein</fullName>
    </submittedName>
</protein>
<evidence type="ECO:0000313" key="2">
    <source>
        <dbReference type="Proteomes" id="UP000242432"/>
    </source>
</evidence>
<dbReference type="AlphaFoldDB" id="A0A1T4UZI7"/>
<evidence type="ECO:0000313" key="1">
    <source>
        <dbReference type="EMBL" id="SKA58028.1"/>
    </source>
</evidence>
<reference evidence="2" key="1">
    <citation type="submission" date="2017-02" db="EMBL/GenBank/DDBJ databases">
        <authorList>
            <person name="Varghese N."/>
            <person name="Submissions S."/>
        </authorList>
    </citation>
    <scope>NUCLEOTIDE SEQUENCE [LARGE SCALE GENOMIC DNA]</scope>
    <source>
        <strain evidence="2">DSM 3072</strain>
    </source>
</reference>
<name>A0A1T4UZI7_9GAMM</name>